<feature type="region of interest" description="Disordered" evidence="1">
    <location>
        <begin position="116"/>
        <end position="149"/>
    </location>
</feature>
<dbReference type="AlphaFoldDB" id="A0A224YER0"/>
<accession>A0A224YER0</accession>
<evidence type="ECO:0000313" key="2">
    <source>
        <dbReference type="EMBL" id="MAA16197.1"/>
    </source>
</evidence>
<sequence length="160" mass="18140">MAASAPQYSFSKKYSCRTRLVHEFSAPAREIVPSPCSTRWLDLQQTTQPIASVSILAACNKHDSERFQVVAYAKRRKRRRLLRITASTTRETADRSMGLARHPHSRIRSSVSLLQHDDGTTTAPRPHHHEPVQEVQGESNGPYRRLLGTNDSLKRRAIDL</sequence>
<dbReference type="EMBL" id="GFPF01005051">
    <property type="protein sequence ID" value="MAA16197.1"/>
    <property type="molecule type" value="Transcribed_RNA"/>
</dbReference>
<organism evidence="2">
    <name type="scientific">Rhipicephalus zambeziensis</name>
    <dbReference type="NCBI Taxonomy" id="60191"/>
    <lineage>
        <taxon>Eukaryota</taxon>
        <taxon>Metazoa</taxon>
        <taxon>Ecdysozoa</taxon>
        <taxon>Arthropoda</taxon>
        <taxon>Chelicerata</taxon>
        <taxon>Arachnida</taxon>
        <taxon>Acari</taxon>
        <taxon>Parasitiformes</taxon>
        <taxon>Ixodida</taxon>
        <taxon>Ixodoidea</taxon>
        <taxon>Ixodidae</taxon>
        <taxon>Rhipicephalinae</taxon>
        <taxon>Rhipicephalus</taxon>
        <taxon>Rhipicephalus</taxon>
    </lineage>
</organism>
<proteinExistence type="predicted"/>
<protein>
    <submittedName>
        <fullName evidence="2">Serine protease inhibitor</fullName>
    </submittedName>
</protein>
<name>A0A224YER0_9ACAR</name>
<evidence type="ECO:0000256" key="1">
    <source>
        <dbReference type="SAM" id="MobiDB-lite"/>
    </source>
</evidence>
<reference evidence="2" key="1">
    <citation type="journal article" date="2017" name="Parasit. Vectors">
        <title>Sialotranscriptomics of Rhipicephalus zambeziensis reveals intricate expression profiles of secretory proteins and suggests tight temporal transcriptional regulation during blood-feeding.</title>
        <authorList>
            <person name="de Castro M.H."/>
            <person name="de Klerk D."/>
            <person name="Pienaar R."/>
            <person name="Rees D.J.G."/>
            <person name="Mans B.J."/>
        </authorList>
    </citation>
    <scope>NUCLEOTIDE SEQUENCE</scope>
    <source>
        <tissue evidence="2">Salivary glands</tissue>
    </source>
</reference>